<proteinExistence type="inferred from homology"/>
<reference evidence="13" key="2">
    <citation type="submission" date="2012-11" db="EMBL/GenBank/DDBJ databases">
        <authorList>
            <person name="Kuo A."/>
            <person name="Curtis B.A."/>
            <person name="Tanifuji G."/>
            <person name="Burki F."/>
            <person name="Gruber A."/>
            <person name="Irimia M."/>
            <person name="Maruyama S."/>
            <person name="Arias M.C."/>
            <person name="Ball S.G."/>
            <person name="Gile G.H."/>
            <person name="Hirakawa Y."/>
            <person name="Hopkins J.F."/>
            <person name="Rensing S.A."/>
            <person name="Schmutz J."/>
            <person name="Symeonidi A."/>
            <person name="Elias M."/>
            <person name="Eveleigh R.J."/>
            <person name="Herman E.K."/>
            <person name="Klute M.J."/>
            <person name="Nakayama T."/>
            <person name="Obornik M."/>
            <person name="Reyes-Prieto A."/>
            <person name="Armbrust E.V."/>
            <person name="Aves S.J."/>
            <person name="Beiko R.G."/>
            <person name="Coutinho P."/>
            <person name="Dacks J.B."/>
            <person name="Durnford D.G."/>
            <person name="Fast N.M."/>
            <person name="Green B.R."/>
            <person name="Grisdale C."/>
            <person name="Hempe F."/>
            <person name="Henrissat B."/>
            <person name="Hoppner M.P."/>
            <person name="Ishida K.-I."/>
            <person name="Kim E."/>
            <person name="Koreny L."/>
            <person name="Kroth P.G."/>
            <person name="Liu Y."/>
            <person name="Malik S.-B."/>
            <person name="Maier U.G."/>
            <person name="McRose D."/>
            <person name="Mock T."/>
            <person name="Neilson J.A."/>
            <person name="Onodera N.T."/>
            <person name="Poole A.M."/>
            <person name="Pritham E.J."/>
            <person name="Richards T.A."/>
            <person name="Rocap G."/>
            <person name="Roy S.W."/>
            <person name="Sarai C."/>
            <person name="Schaack S."/>
            <person name="Shirato S."/>
            <person name="Slamovits C.H."/>
            <person name="Spencer D.F."/>
            <person name="Suzuki S."/>
            <person name="Worden A.Z."/>
            <person name="Zauner S."/>
            <person name="Barry K."/>
            <person name="Bell C."/>
            <person name="Bharti A.K."/>
            <person name="Crow J.A."/>
            <person name="Grimwood J."/>
            <person name="Kramer R."/>
            <person name="Lindquist E."/>
            <person name="Lucas S."/>
            <person name="Salamov A."/>
            <person name="McFadden G.I."/>
            <person name="Lane C.E."/>
            <person name="Keeling P.J."/>
            <person name="Gray M.W."/>
            <person name="Grigoriev I.V."/>
            <person name="Archibald J.M."/>
        </authorList>
    </citation>
    <scope>NUCLEOTIDE SEQUENCE</scope>
    <source>
        <strain evidence="13">CCMP2712</strain>
    </source>
</reference>
<keyword evidence="6" id="KW-0863">Zinc-finger</keyword>
<evidence type="ECO:0000256" key="3">
    <source>
        <dbReference type="ARBA" id="ARBA00022664"/>
    </source>
</evidence>
<keyword evidence="8" id="KW-0539">Nucleus</keyword>
<reference evidence="11 13" key="1">
    <citation type="journal article" date="2012" name="Nature">
        <title>Algal genomes reveal evolutionary mosaicism and the fate of nucleomorphs.</title>
        <authorList>
            <consortium name="DOE Joint Genome Institute"/>
            <person name="Curtis B.A."/>
            <person name="Tanifuji G."/>
            <person name="Burki F."/>
            <person name="Gruber A."/>
            <person name="Irimia M."/>
            <person name="Maruyama S."/>
            <person name="Arias M.C."/>
            <person name="Ball S.G."/>
            <person name="Gile G.H."/>
            <person name="Hirakawa Y."/>
            <person name="Hopkins J.F."/>
            <person name="Kuo A."/>
            <person name="Rensing S.A."/>
            <person name="Schmutz J."/>
            <person name="Symeonidi A."/>
            <person name="Elias M."/>
            <person name="Eveleigh R.J."/>
            <person name="Herman E.K."/>
            <person name="Klute M.J."/>
            <person name="Nakayama T."/>
            <person name="Obornik M."/>
            <person name="Reyes-Prieto A."/>
            <person name="Armbrust E.V."/>
            <person name="Aves S.J."/>
            <person name="Beiko R.G."/>
            <person name="Coutinho P."/>
            <person name="Dacks J.B."/>
            <person name="Durnford D.G."/>
            <person name="Fast N.M."/>
            <person name="Green B.R."/>
            <person name="Grisdale C.J."/>
            <person name="Hempel F."/>
            <person name="Henrissat B."/>
            <person name="Hoppner M.P."/>
            <person name="Ishida K."/>
            <person name="Kim E."/>
            <person name="Koreny L."/>
            <person name="Kroth P.G."/>
            <person name="Liu Y."/>
            <person name="Malik S.B."/>
            <person name="Maier U.G."/>
            <person name="McRose D."/>
            <person name="Mock T."/>
            <person name="Neilson J.A."/>
            <person name="Onodera N.T."/>
            <person name="Poole A.M."/>
            <person name="Pritham E.J."/>
            <person name="Richards T.A."/>
            <person name="Rocap G."/>
            <person name="Roy S.W."/>
            <person name="Sarai C."/>
            <person name="Schaack S."/>
            <person name="Shirato S."/>
            <person name="Slamovits C.H."/>
            <person name="Spencer D.F."/>
            <person name="Suzuki S."/>
            <person name="Worden A.Z."/>
            <person name="Zauner S."/>
            <person name="Barry K."/>
            <person name="Bell C."/>
            <person name="Bharti A.K."/>
            <person name="Crow J.A."/>
            <person name="Grimwood J."/>
            <person name="Kramer R."/>
            <person name="Lindquist E."/>
            <person name="Lucas S."/>
            <person name="Salamov A."/>
            <person name="McFadden G.I."/>
            <person name="Lane C.E."/>
            <person name="Keeling P.J."/>
            <person name="Gray M.W."/>
            <person name="Grigoriev I.V."/>
            <person name="Archibald J.M."/>
        </authorList>
    </citation>
    <scope>NUCLEOTIDE SEQUENCE</scope>
    <source>
        <strain evidence="11 13">CCMP2712</strain>
    </source>
</reference>
<accession>L1JI05</accession>
<feature type="non-terminal residue" evidence="11">
    <location>
        <position position="222"/>
    </location>
</feature>
<dbReference type="GO" id="GO:0005634">
    <property type="term" value="C:nucleus"/>
    <property type="evidence" value="ECO:0007669"/>
    <property type="project" value="UniProtKB-SubCell"/>
</dbReference>
<sequence length="222" mass="25789">MPPVPLSTRIPVSYEPVVKSRIQAKLEFYLPNATDSVLCDYVMVMVGNQKTSEQIAQDLDAFLGPDEAKEFVTWLWELLTSVEKKTIVLTDEEKKLSQAAAENSKAEETNTSRARSRSRSRDNSRERDRNIYSETVATFSRSHRSRDRSRSRSRSRNRDRQRDQGDRRRDDYRGEGYDRRNFRGQISSRLLRDAVKTASQQDEETSRRRGAYGSRSRVSDVR</sequence>
<dbReference type="InterPro" id="IPR036483">
    <property type="entry name" value="PWI_dom_sf"/>
</dbReference>
<dbReference type="HOGENOM" id="CLU_1248195_0_0_1"/>
<evidence type="ECO:0000256" key="8">
    <source>
        <dbReference type="ARBA" id="ARBA00023242"/>
    </source>
</evidence>
<name>L1JI05_GUITC</name>
<dbReference type="EMBL" id="JH992987">
    <property type="protein sequence ID" value="EKX48131.1"/>
    <property type="molecule type" value="Genomic_DNA"/>
</dbReference>
<feature type="region of interest" description="Disordered" evidence="9">
    <location>
        <begin position="99"/>
        <end position="222"/>
    </location>
</feature>
<evidence type="ECO:0000313" key="11">
    <source>
        <dbReference type="EMBL" id="EKX48131.1"/>
    </source>
</evidence>
<evidence type="ECO:0000256" key="9">
    <source>
        <dbReference type="SAM" id="MobiDB-lite"/>
    </source>
</evidence>
<comment type="similarity">
    <text evidence="2">Belongs to the ZC3H14 family.</text>
</comment>
<dbReference type="STRING" id="905079.L1JI05"/>
<dbReference type="Proteomes" id="UP000011087">
    <property type="component" value="Unassembled WGS sequence"/>
</dbReference>
<dbReference type="GO" id="GO:0008143">
    <property type="term" value="F:poly(A) binding"/>
    <property type="evidence" value="ECO:0007669"/>
    <property type="project" value="InterPro"/>
</dbReference>
<feature type="compositionally biased region" description="Basic residues" evidence="9">
    <location>
        <begin position="141"/>
        <end position="155"/>
    </location>
</feature>
<dbReference type="InterPro" id="IPR002483">
    <property type="entry name" value="PWI_dom"/>
</dbReference>
<dbReference type="PaxDb" id="55529-EKX48131"/>
<evidence type="ECO:0000256" key="6">
    <source>
        <dbReference type="ARBA" id="ARBA00022771"/>
    </source>
</evidence>
<dbReference type="GeneID" id="17304814"/>
<evidence type="ECO:0000256" key="4">
    <source>
        <dbReference type="ARBA" id="ARBA00022723"/>
    </source>
</evidence>
<dbReference type="PANTHER" id="PTHR14738:SF29">
    <property type="entry name" value="ZINC FINGER CCCH DOMAIN-CONTAINING PROTEIN 14"/>
    <property type="match status" value="1"/>
</dbReference>
<dbReference type="Pfam" id="PF01480">
    <property type="entry name" value="PWI"/>
    <property type="match status" value="1"/>
</dbReference>
<keyword evidence="4" id="KW-0479">Metal-binding</keyword>
<evidence type="ECO:0000256" key="1">
    <source>
        <dbReference type="ARBA" id="ARBA00004123"/>
    </source>
</evidence>
<dbReference type="GO" id="GO:0005737">
    <property type="term" value="C:cytoplasm"/>
    <property type="evidence" value="ECO:0007669"/>
    <property type="project" value="TreeGrafter"/>
</dbReference>
<dbReference type="GO" id="GO:0043488">
    <property type="term" value="P:regulation of mRNA stability"/>
    <property type="evidence" value="ECO:0007669"/>
    <property type="project" value="InterPro"/>
</dbReference>
<evidence type="ECO:0000259" key="10">
    <source>
        <dbReference type="Pfam" id="PF01480"/>
    </source>
</evidence>
<dbReference type="EnsemblProtists" id="EKX48131">
    <property type="protein sequence ID" value="EKX48131"/>
    <property type="gene ID" value="GUITHDRAFT_151933"/>
</dbReference>
<dbReference type="GO" id="GO:0006397">
    <property type="term" value="P:mRNA processing"/>
    <property type="evidence" value="ECO:0007669"/>
    <property type="project" value="UniProtKB-KW"/>
</dbReference>
<evidence type="ECO:0000313" key="12">
    <source>
        <dbReference type="EnsemblProtists" id="EKX48131"/>
    </source>
</evidence>
<dbReference type="GO" id="GO:0008270">
    <property type="term" value="F:zinc ion binding"/>
    <property type="evidence" value="ECO:0007669"/>
    <property type="project" value="UniProtKB-KW"/>
</dbReference>
<feature type="compositionally biased region" description="Basic and acidic residues" evidence="9">
    <location>
        <begin position="119"/>
        <end position="131"/>
    </location>
</feature>
<feature type="domain" description="PWI" evidence="10">
    <location>
        <begin position="17"/>
        <end position="84"/>
    </location>
</feature>
<organism evidence="11">
    <name type="scientific">Guillardia theta (strain CCMP2712)</name>
    <name type="common">Cryptophyte</name>
    <dbReference type="NCBI Taxonomy" id="905079"/>
    <lineage>
        <taxon>Eukaryota</taxon>
        <taxon>Cryptophyceae</taxon>
        <taxon>Pyrenomonadales</taxon>
        <taxon>Geminigeraceae</taxon>
        <taxon>Guillardia</taxon>
    </lineage>
</organism>
<feature type="compositionally biased region" description="Basic and acidic residues" evidence="9">
    <location>
        <begin position="156"/>
        <end position="181"/>
    </location>
</feature>
<dbReference type="Gene3D" id="1.20.1390.10">
    <property type="entry name" value="PWI domain"/>
    <property type="match status" value="1"/>
</dbReference>
<keyword evidence="5" id="KW-0677">Repeat</keyword>
<protein>
    <recommendedName>
        <fullName evidence="10">PWI domain-containing protein</fullName>
    </recommendedName>
</protein>
<dbReference type="InterPro" id="IPR040366">
    <property type="entry name" value="Nab2/ZC3H14"/>
</dbReference>
<keyword evidence="13" id="KW-1185">Reference proteome</keyword>
<reference evidence="12" key="3">
    <citation type="submission" date="2016-03" db="UniProtKB">
        <authorList>
            <consortium name="EnsemblProtists"/>
        </authorList>
    </citation>
    <scope>IDENTIFICATION</scope>
</reference>
<evidence type="ECO:0000256" key="7">
    <source>
        <dbReference type="ARBA" id="ARBA00022833"/>
    </source>
</evidence>
<dbReference type="KEGG" id="gtt:GUITHDRAFT_151933"/>
<comment type="subcellular location">
    <subcellularLocation>
        <location evidence="1">Nucleus</location>
    </subcellularLocation>
</comment>
<dbReference type="AlphaFoldDB" id="L1JI05"/>
<evidence type="ECO:0000313" key="13">
    <source>
        <dbReference type="Proteomes" id="UP000011087"/>
    </source>
</evidence>
<dbReference type="PANTHER" id="PTHR14738">
    <property type="entry name" value="ZINC FINGER CCCH DOMAIN-CONTAINING PROTEIN 14"/>
    <property type="match status" value="1"/>
</dbReference>
<keyword evidence="7" id="KW-0862">Zinc</keyword>
<keyword evidence="3" id="KW-0507">mRNA processing</keyword>
<dbReference type="SUPFAM" id="SSF101233">
    <property type="entry name" value="PWI domain"/>
    <property type="match status" value="1"/>
</dbReference>
<dbReference type="OrthoDB" id="5589010at2759"/>
<dbReference type="RefSeq" id="XP_005835111.1">
    <property type="nucleotide sequence ID" value="XM_005835054.1"/>
</dbReference>
<gene>
    <name evidence="11" type="ORF">GUITHDRAFT_151933</name>
</gene>
<evidence type="ECO:0000256" key="2">
    <source>
        <dbReference type="ARBA" id="ARBA00008423"/>
    </source>
</evidence>
<evidence type="ECO:0000256" key="5">
    <source>
        <dbReference type="ARBA" id="ARBA00022737"/>
    </source>
</evidence>